<dbReference type="STRING" id="702745.SAMN05421818_12124"/>
<organism evidence="7 8">
    <name type="scientific">Myroides phaeus</name>
    <dbReference type="NCBI Taxonomy" id="702745"/>
    <lineage>
        <taxon>Bacteria</taxon>
        <taxon>Pseudomonadati</taxon>
        <taxon>Bacteroidota</taxon>
        <taxon>Flavobacteriia</taxon>
        <taxon>Flavobacteriales</taxon>
        <taxon>Flavobacteriaceae</taxon>
        <taxon>Myroides</taxon>
    </lineage>
</organism>
<evidence type="ECO:0000256" key="1">
    <source>
        <dbReference type="ARBA" id="ARBA00023239"/>
    </source>
</evidence>
<keyword evidence="5" id="KW-0812">Transmembrane</keyword>
<dbReference type="InterPro" id="IPR036908">
    <property type="entry name" value="RlpA-like_sf"/>
</dbReference>
<dbReference type="InterPro" id="IPR034718">
    <property type="entry name" value="RlpA"/>
</dbReference>
<keyword evidence="8" id="KW-1185">Reference proteome</keyword>
<comment type="function">
    <text evidence="3">Lytic transglycosylase with a strong preference for naked glycan strands that lack stem peptides.</text>
</comment>
<evidence type="ECO:0000256" key="3">
    <source>
        <dbReference type="HAMAP-Rule" id="MF_02071"/>
    </source>
</evidence>
<evidence type="ECO:0000256" key="2">
    <source>
        <dbReference type="ARBA" id="ARBA00023316"/>
    </source>
</evidence>
<dbReference type="HAMAP" id="MF_02071">
    <property type="entry name" value="RlpA"/>
    <property type="match status" value="1"/>
</dbReference>
<dbReference type="EMBL" id="FNDQ01000021">
    <property type="protein sequence ID" value="SDH87987.1"/>
    <property type="molecule type" value="Genomic_DNA"/>
</dbReference>
<evidence type="ECO:0000256" key="5">
    <source>
        <dbReference type="SAM" id="Phobius"/>
    </source>
</evidence>
<keyword evidence="5" id="KW-0472">Membrane</keyword>
<evidence type="ECO:0000256" key="4">
    <source>
        <dbReference type="RuleBase" id="RU003495"/>
    </source>
</evidence>
<evidence type="ECO:0000313" key="7">
    <source>
        <dbReference type="EMBL" id="SDH87987.1"/>
    </source>
</evidence>
<keyword evidence="5" id="KW-1133">Transmembrane helix</keyword>
<dbReference type="SUPFAM" id="SSF50685">
    <property type="entry name" value="Barwin-like endoglucanases"/>
    <property type="match status" value="1"/>
</dbReference>
<dbReference type="InterPro" id="IPR009009">
    <property type="entry name" value="RlpA-like_DPBB"/>
</dbReference>
<sequence length="163" mass="17949">MKTYQYILSVLVIVLLSSFGGTSNVIKGTVKAKGTPVVLTDSLPNISDSIVDSEEEVEEVELVSDDTQASYYHDKFTGRKTASGQVFDNSKYTAAHKTLPFGTKVKVTNLKNKRFVILTITDRGPFVKGRGIDISKKAFHDLTDNHARGVLDVKIEKIVAENE</sequence>
<dbReference type="GO" id="GO:0071555">
    <property type="term" value="P:cell wall organization"/>
    <property type="evidence" value="ECO:0007669"/>
    <property type="project" value="UniProtKB-KW"/>
</dbReference>
<dbReference type="InterPro" id="IPR012997">
    <property type="entry name" value="RplA"/>
</dbReference>
<feature type="transmembrane region" description="Helical" evidence="5">
    <location>
        <begin position="6"/>
        <end position="26"/>
    </location>
</feature>
<dbReference type="Pfam" id="PF03330">
    <property type="entry name" value="DPBB_1"/>
    <property type="match status" value="1"/>
</dbReference>
<gene>
    <name evidence="3" type="primary">rlpA</name>
    <name evidence="7" type="ORF">SAMN05421818_12124</name>
</gene>
<dbReference type="Gene3D" id="2.40.40.10">
    <property type="entry name" value="RlpA-like domain"/>
    <property type="match status" value="1"/>
</dbReference>
<keyword evidence="7" id="KW-0449">Lipoprotein</keyword>
<keyword evidence="1 3" id="KW-0456">Lyase</keyword>
<dbReference type="PANTHER" id="PTHR34183">
    <property type="entry name" value="ENDOLYTIC PEPTIDOGLYCAN TRANSGLYCOSYLASE RLPA"/>
    <property type="match status" value="1"/>
</dbReference>
<comment type="similarity">
    <text evidence="3 4">Belongs to the RlpA family.</text>
</comment>
<dbReference type="GO" id="GO:0008932">
    <property type="term" value="F:lytic endotransglycosylase activity"/>
    <property type="evidence" value="ECO:0007669"/>
    <property type="project" value="UniProtKB-UniRule"/>
</dbReference>
<dbReference type="CDD" id="cd22268">
    <property type="entry name" value="DPBB_RlpA-like"/>
    <property type="match status" value="1"/>
</dbReference>
<proteinExistence type="inferred from homology"/>
<dbReference type="AlphaFoldDB" id="A0A1G8G0P7"/>
<dbReference type="GO" id="GO:0000270">
    <property type="term" value="P:peptidoglycan metabolic process"/>
    <property type="evidence" value="ECO:0007669"/>
    <property type="project" value="UniProtKB-UniRule"/>
</dbReference>
<dbReference type="NCBIfam" id="TIGR00413">
    <property type="entry name" value="rlpA"/>
    <property type="match status" value="1"/>
</dbReference>
<dbReference type="RefSeq" id="WP_090409960.1">
    <property type="nucleotide sequence ID" value="NZ_FNDQ01000021.1"/>
</dbReference>
<dbReference type="Proteomes" id="UP000243588">
    <property type="component" value="Unassembled WGS sequence"/>
</dbReference>
<feature type="domain" description="RlpA-like protein double-psi beta-barrel" evidence="6">
    <location>
        <begin position="68"/>
        <end position="154"/>
    </location>
</feature>
<reference evidence="8" key="1">
    <citation type="submission" date="2016-10" db="EMBL/GenBank/DDBJ databases">
        <authorList>
            <person name="Varghese N."/>
            <person name="Submissions S."/>
        </authorList>
    </citation>
    <scope>NUCLEOTIDE SEQUENCE [LARGE SCALE GENOMIC DNA]</scope>
    <source>
        <strain evidence="8">DSM 23313</strain>
    </source>
</reference>
<evidence type="ECO:0000259" key="6">
    <source>
        <dbReference type="Pfam" id="PF03330"/>
    </source>
</evidence>
<keyword evidence="2 3" id="KW-0961">Cell wall biogenesis/degradation</keyword>
<protein>
    <recommendedName>
        <fullName evidence="3">Probable endolytic peptidoglycan transglycosylase RlpA</fullName>
        <ecNumber evidence="3">4.2.2.-</ecNumber>
    </recommendedName>
</protein>
<dbReference type="PANTHER" id="PTHR34183:SF8">
    <property type="entry name" value="ENDOLYTIC PEPTIDOGLYCAN TRANSGLYCOSYLASE RLPA-RELATED"/>
    <property type="match status" value="1"/>
</dbReference>
<accession>A0A1G8G0P7</accession>
<name>A0A1G8G0P7_9FLAO</name>
<dbReference type="EC" id="4.2.2.-" evidence="3"/>
<evidence type="ECO:0000313" key="8">
    <source>
        <dbReference type="Proteomes" id="UP000243588"/>
    </source>
</evidence>